<dbReference type="Proteomes" id="UP000237481">
    <property type="component" value="Unassembled WGS sequence"/>
</dbReference>
<reference evidence="1 2" key="1">
    <citation type="submission" date="2018-01" db="EMBL/GenBank/DDBJ databases">
        <title>Harnessing the power of phylogenomics to disentangle the directionality and signatures of interkingdom host jumping in the parasitic fungal genus Tolypocladium.</title>
        <authorList>
            <person name="Quandt C.A."/>
            <person name="Patterson W."/>
            <person name="Spatafora J.W."/>
        </authorList>
    </citation>
    <scope>NUCLEOTIDE SEQUENCE [LARGE SCALE GENOMIC DNA]</scope>
    <source>
        <strain evidence="1 2">NRBC 100945</strain>
    </source>
</reference>
<evidence type="ECO:0000313" key="1">
    <source>
        <dbReference type="EMBL" id="POR34016.1"/>
    </source>
</evidence>
<gene>
    <name evidence="1" type="ORF">TPAR_05786</name>
</gene>
<comment type="caution">
    <text evidence="1">The sequence shown here is derived from an EMBL/GenBank/DDBJ whole genome shotgun (WGS) entry which is preliminary data.</text>
</comment>
<keyword evidence="2" id="KW-1185">Reference proteome</keyword>
<dbReference type="OrthoDB" id="272481at2759"/>
<dbReference type="EMBL" id="PKSG01000585">
    <property type="protein sequence ID" value="POR34016.1"/>
    <property type="molecule type" value="Genomic_DNA"/>
</dbReference>
<name>A0A2S4KUZ0_9HYPO</name>
<protein>
    <submittedName>
        <fullName evidence="1">Uncharacterized protein</fullName>
    </submittedName>
</protein>
<evidence type="ECO:0000313" key="2">
    <source>
        <dbReference type="Proteomes" id="UP000237481"/>
    </source>
</evidence>
<organism evidence="1 2">
    <name type="scientific">Tolypocladium paradoxum</name>
    <dbReference type="NCBI Taxonomy" id="94208"/>
    <lineage>
        <taxon>Eukaryota</taxon>
        <taxon>Fungi</taxon>
        <taxon>Dikarya</taxon>
        <taxon>Ascomycota</taxon>
        <taxon>Pezizomycotina</taxon>
        <taxon>Sordariomycetes</taxon>
        <taxon>Hypocreomycetidae</taxon>
        <taxon>Hypocreales</taxon>
        <taxon>Ophiocordycipitaceae</taxon>
        <taxon>Tolypocladium</taxon>
    </lineage>
</organism>
<proteinExistence type="predicted"/>
<accession>A0A2S4KUZ0</accession>
<sequence>MTSEIMLRTAGMVSGSISLSANDSGRQNHEAVLVFAQNLPHSRVAHFYVHGPPEPIDGMCEMEALHPLGELLTDSMGDKDEISNLAAILVILACWAHTGAAELMRLPGRRCTRLVRRLHLVMDAVPRLSVEPPYDGNTNREASHNLQHRLPSVIGRRLQARLQKECLCLILVNDLVVRKWAVWRLSCGRRPLQSKLDGSLCSSLALKAARCAEGV</sequence>
<dbReference type="AlphaFoldDB" id="A0A2S4KUZ0"/>